<feature type="coiled-coil region" evidence="1">
    <location>
        <begin position="94"/>
        <end position="133"/>
    </location>
</feature>
<evidence type="ECO:0000256" key="1">
    <source>
        <dbReference type="SAM" id="Coils"/>
    </source>
</evidence>
<keyword evidence="1" id="KW-0175">Coiled coil</keyword>
<feature type="region of interest" description="Disordered" evidence="2">
    <location>
        <begin position="1"/>
        <end position="32"/>
    </location>
</feature>
<dbReference type="GeneID" id="14884994"/>
<keyword evidence="4" id="KW-1185">Reference proteome</keyword>
<dbReference type="EMBL" id="KB207020">
    <property type="protein sequence ID" value="ELP86009.1"/>
    <property type="molecule type" value="Genomic_DNA"/>
</dbReference>
<proteinExistence type="predicted"/>
<dbReference type="RefSeq" id="XP_004185355.1">
    <property type="nucleotide sequence ID" value="XM_004185307.1"/>
</dbReference>
<accession>L7FKZ8</accession>
<organism evidence="3 4">
    <name type="scientific">Entamoeba invadens IP1</name>
    <dbReference type="NCBI Taxonomy" id="370355"/>
    <lineage>
        <taxon>Eukaryota</taxon>
        <taxon>Amoebozoa</taxon>
        <taxon>Evosea</taxon>
        <taxon>Archamoebae</taxon>
        <taxon>Mastigamoebida</taxon>
        <taxon>Entamoebidae</taxon>
        <taxon>Entamoeba</taxon>
    </lineage>
</organism>
<dbReference type="AlphaFoldDB" id="L7FKZ8"/>
<evidence type="ECO:0000313" key="4">
    <source>
        <dbReference type="Proteomes" id="UP000014680"/>
    </source>
</evidence>
<evidence type="ECO:0000313" key="3">
    <source>
        <dbReference type="EMBL" id="ELP86009.1"/>
    </source>
</evidence>
<protein>
    <submittedName>
        <fullName evidence="3">Uncharacterized protein</fullName>
    </submittedName>
</protein>
<dbReference type="VEuPathDB" id="AmoebaDB:EIN_234560"/>
<gene>
    <name evidence="3" type="ORF">EIN_234560</name>
</gene>
<reference evidence="3 4" key="1">
    <citation type="submission" date="2012-10" db="EMBL/GenBank/DDBJ databases">
        <authorList>
            <person name="Zafar N."/>
            <person name="Inman J."/>
            <person name="Hall N."/>
            <person name="Lorenzi H."/>
            <person name="Caler E."/>
        </authorList>
    </citation>
    <scope>NUCLEOTIDE SEQUENCE [LARGE SCALE GENOMIC DNA]</scope>
    <source>
        <strain evidence="3 4">IP1</strain>
    </source>
</reference>
<name>L7FKZ8_ENTIV</name>
<dbReference type="KEGG" id="eiv:EIN_234560"/>
<feature type="region of interest" description="Disordered" evidence="2">
    <location>
        <begin position="147"/>
        <end position="183"/>
    </location>
</feature>
<sequence length="183" mass="21786">MEMMMKKDQDDEEDEDEVIPTISKPQNQKYEKEDLQQKMMEMMRQKQGENHNDKPTNLKFGDANFENKILELMNKKTEEDQKTVTSVTDENIYNIEIEKRKEELDKREHELNLREKELEVREMNLKVEQEHMKRQWDELNQKLLQEANAAPKNNSSYIGKDFDSDEDSVGLFGFGDCDDDNDD</sequence>
<evidence type="ECO:0000256" key="2">
    <source>
        <dbReference type="SAM" id="MobiDB-lite"/>
    </source>
</evidence>
<dbReference type="Proteomes" id="UP000014680">
    <property type="component" value="Unassembled WGS sequence"/>
</dbReference>